<evidence type="ECO:0000256" key="1">
    <source>
        <dbReference type="ARBA" id="ARBA00022490"/>
    </source>
</evidence>
<dbReference type="Proteomes" id="UP001190700">
    <property type="component" value="Unassembled WGS sequence"/>
</dbReference>
<keyword evidence="4" id="KW-0949">S-adenosyl-L-methionine</keyword>
<evidence type="ECO:0000256" key="4">
    <source>
        <dbReference type="ARBA" id="ARBA00022691"/>
    </source>
</evidence>
<dbReference type="InterPro" id="IPR029026">
    <property type="entry name" value="tRNA_m1G_MTases_N"/>
</dbReference>
<dbReference type="InterPro" id="IPR016914">
    <property type="entry name" value="TrmL"/>
</dbReference>
<proteinExistence type="inferred from homology"/>
<dbReference type="HAMAP" id="MF_01885">
    <property type="entry name" value="tRNA_methyltr_TrmL"/>
    <property type="match status" value="1"/>
</dbReference>
<keyword evidence="2" id="KW-0489">Methyltransferase</keyword>
<gene>
    <name evidence="7" type="ORF">CYMTET_19777</name>
</gene>
<evidence type="ECO:0000259" key="6">
    <source>
        <dbReference type="Pfam" id="PF00588"/>
    </source>
</evidence>
<dbReference type="Pfam" id="PF00588">
    <property type="entry name" value="SpoU_methylase"/>
    <property type="match status" value="1"/>
</dbReference>
<dbReference type="GO" id="GO:0002130">
    <property type="term" value="P:wobble position ribose methylation"/>
    <property type="evidence" value="ECO:0007669"/>
    <property type="project" value="TreeGrafter"/>
</dbReference>
<reference evidence="7 8" key="1">
    <citation type="journal article" date="2015" name="Genome Biol. Evol.">
        <title>Comparative Genomics of a Bacterivorous Green Alga Reveals Evolutionary Causalities and Consequences of Phago-Mixotrophic Mode of Nutrition.</title>
        <authorList>
            <person name="Burns J.A."/>
            <person name="Paasch A."/>
            <person name="Narechania A."/>
            <person name="Kim E."/>
        </authorList>
    </citation>
    <scope>NUCLEOTIDE SEQUENCE [LARGE SCALE GENOMIC DNA]</scope>
    <source>
        <strain evidence="7 8">PLY_AMNH</strain>
    </source>
</reference>
<evidence type="ECO:0000313" key="7">
    <source>
        <dbReference type="EMBL" id="KAK3271898.1"/>
    </source>
</evidence>
<keyword evidence="3" id="KW-0808">Transferase</keyword>
<dbReference type="AlphaFoldDB" id="A0AAE0G5X1"/>
<dbReference type="InterPro" id="IPR029028">
    <property type="entry name" value="Alpha/beta_knot_MTases"/>
</dbReference>
<keyword evidence="1" id="KW-0963">Cytoplasm</keyword>
<sequence length="258" mass="28693">MRQVAKLQFPGYCGANGLWRRARCKSSEPRLNPGLGSRALVTYQNTHTLQVKRSVGSTVSTRQAWGRNLTCVRAGQAVFDEPWEFAKSNLHVVLVNPQIPGNTGSTARTCAAAQVPLHLVGPLGFDIDDKAVKRAGLDYWPYVFVKLHETWDDFYEYFKQQEGEKRLVGFSKSGARAHWEPGAYRPGDWLLFGSEVDGLPPGAWDGCRSEEYGGGLRRIPIVEDHVRSLNLSVSVGVGVYEAQRQIEVQFDTPLVSTD</sequence>
<evidence type="ECO:0000256" key="2">
    <source>
        <dbReference type="ARBA" id="ARBA00022603"/>
    </source>
</evidence>
<protein>
    <recommendedName>
        <fullName evidence="6">tRNA/rRNA methyltransferase SpoU type domain-containing protein</fullName>
    </recommendedName>
</protein>
<dbReference type="EMBL" id="LGRX02009287">
    <property type="protein sequence ID" value="KAK3271898.1"/>
    <property type="molecule type" value="Genomic_DNA"/>
</dbReference>
<dbReference type="PANTHER" id="PTHR42971:SF1">
    <property type="entry name" value="TRNA (CYTIDINE(34)-2'-O)-METHYLTRANSFERASE"/>
    <property type="match status" value="1"/>
</dbReference>
<comment type="caution">
    <text evidence="7">The sequence shown here is derived from an EMBL/GenBank/DDBJ whole genome shotgun (WGS) entry which is preliminary data.</text>
</comment>
<dbReference type="GO" id="GO:0003723">
    <property type="term" value="F:RNA binding"/>
    <property type="evidence" value="ECO:0007669"/>
    <property type="project" value="InterPro"/>
</dbReference>
<evidence type="ECO:0000256" key="3">
    <source>
        <dbReference type="ARBA" id="ARBA00022679"/>
    </source>
</evidence>
<accession>A0AAE0G5X1</accession>
<name>A0AAE0G5X1_9CHLO</name>
<dbReference type="PANTHER" id="PTHR42971">
    <property type="entry name" value="TRNA (CYTIDINE(34)-2'-O)-METHYLTRANSFERASE"/>
    <property type="match status" value="1"/>
</dbReference>
<evidence type="ECO:0000313" key="8">
    <source>
        <dbReference type="Proteomes" id="UP001190700"/>
    </source>
</evidence>
<keyword evidence="8" id="KW-1185">Reference proteome</keyword>
<keyword evidence="5" id="KW-0819">tRNA processing</keyword>
<dbReference type="GO" id="GO:0008173">
    <property type="term" value="F:RNA methyltransferase activity"/>
    <property type="evidence" value="ECO:0007669"/>
    <property type="project" value="InterPro"/>
</dbReference>
<organism evidence="7 8">
    <name type="scientific">Cymbomonas tetramitiformis</name>
    <dbReference type="NCBI Taxonomy" id="36881"/>
    <lineage>
        <taxon>Eukaryota</taxon>
        <taxon>Viridiplantae</taxon>
        <taxon>Chlorophyta</taxon>
        <taxon>Pyramimonadophyceae</taxon>
        <taxon>Pyramimonadales</taxon>
        <taxon>Pyramimonadaceae</taxon>
        <taxon>Cymbomonas</taxon>
    </lineage>
</organism>
<dbReference type="SUPFAM" id="SSF75217">
    <property type="entry name" value="alpha/beta knot"/>
    <property type="match status" value="1"/>
</dbReference>
<evidence type="ECO:0000256" key="5">
    <source>
        <dbReference type="ARBA" id="ARBA00022694"/>
    </source>
</evidence>
<feature type="domain" description="tRNA/rRNA methyltransferase SpoU type" evidence="6">
    <location>
        <begin position="90"/>
        <end position="240"/>
    </location>
</feature>
<dbReference type="Gene3D" id="3.40.1280.10">
    <property type="match status" value="1"/>
</dbReference>
<dbReference type="InterPro" id="IPR001537">
    <property type="entry name" value="SpoU_MeTrfase"/>
</dbReference>
<dbReference type="CDD" id="cd18094">
    <property type="entry name" value="SpoU-like_TrmL"/>
    <property type="match status" value="1"/>
</dbReference>